<evidence type="ECO:0000256" key="1">
    <source>
        <dbReference type="SAM" id="SignalP"/>
    </source>
</evidence>
<dbReference type="AlphaFoldDB" id="A0A562UWZ4"/>
<organism evidence="2 3">
    <name type="scientific">Altererythrobacter ishigakiensis</name>
    <dbReference type="NCBI Taxonomy" id="476157"/>
    <lineage>
        <taxon>Bacteria</taxon>
        <taxon>Pseudomonadati</taxon>
        <taxon>Pseudomonadota</taxon>
        <taxon>Alphaproteobacteria</taxon>
        <taxon>Sphingomonadales</taxon>
        <taxon>Erythrobacteraceae</taxon>
        <taxon>Altererythrobacter</taxon>
    </lineage>
</organism>
<dbReference type="Proteomes" id="UP000320547">
    <property type="component" value="Unassembled WGS sequence"/>
</dbReference>
<comment type="caution">
    <text evidence="2">The sequence shown here is derived from an EMBL/GenBank/DDBJ whole genome shotgun (WGS) entry which is preliminary data.</text>
</comment>
<keyword evidence="3" id="KW-1185">Reference proteome</keyword>
<dbReference type="RefSeq" id="WP_067599492.1">
    <property type="nucleotide sequence ID" value="NZ_CP015963.1"/>
</dbReference>
<reference evidence="2 3" key="1">
    <citation type="submission" date="2019-07" db="EMBL/GenBank/DDBJ databases">
        <title>Genomic Encyclopedia of Archaeal and Bacterial Type Strains, Phase II (KMG-II): from individual species to whole genera.</title>
        <authorList>
            <person name="Goeker M."/>
        </authorList>
    </citation>
    <scope>NUCLEOTIDE SEQUENCE [LARGE SCALE GENOMIC DNA]</scope>
    <source>
        <strain evidence="2 3">ATCC BAA-2084</strain>
    </source>
</reference>
<gene>
    <name evidence="2" type="ORF">JN10_1798</name>
</gene>
<dbReference type="OrthoDB" id="8584394at2"/>
<accession>A0A562UWZ4</accession>
<dbReference type="InterPro" id="IPR015943">
    <property type="entry name" value="WD40/YVTN_repeat-like_dom_sf"/>
</dbReference>
<dbReference type="STRING" id="476157.GCA_001663155_01558"/>
<evidence type="ECO:0008006" key="4">
    <source>
        <dbReference type="Google" id="ProtNLM"/>
    </source>
</evidence>
<feature type="chain" id="PRO_5022078465" description="Sugar lactone lactonase YvrE" evidence="1">
    <location>
        <begin position="20"/>
        <end position="412"/>
    </location>
</feature>
<evidence type="ECO:0000313" key="3">
    <source>
        <dbReference type="Proteomes" id="UP000320547"/>
    </source>
</evidence>
<evidence type="ECO:0000313" key="2">
    <source>
        <dbReference type="EMBL" id="TWJ10139.1"/>
    </source>
</evidence>
<feature type="signal peptide" evidence="1">
    <location>
        <begin position="1"/>
        <end position="19"/>
    </location>
</feature>
<proteinExistence type="predicted"/>
<name>A0A562UWZ4_9SPHN</name>
<dbReference type="SUPFAM" id="SSF101898">
    <property type="entry name" value="NHL repeat"/>
    <property type="match status" value="1"/>
</dbReference>
<keyword evidence="1" id="KW-0732">Signal</keyword>
<dbReference type="Gene3D" id="2.130.10.10">
    <property type="entry name" value="YVTN repeat-like/Quinoprotein amine dehydrogenase"/>
    <property type="match status" value="1"/>
</dbReference>
<protein>
    <recommendedName>
        <fullName evidence="4">Sugar lactone lactonase YvrE</fullName>
    </recommendedName>
</protein>
<sequence length="412" mass="43960">MLRAFAAGFALVLASPAWAEEVPVWRAVDASTGQIRDVGGLEQLALDFPDSGTVRLRMLQPLLEADEVEKVMQTLEWLYDRGYVFSDVAKEQIPRLLEGVDPGRIAERLRADAEVIEVSEVVATVPAEAGLAEDVMPLANGEGVVVTSVSENALFGPGPGGNWIALTLPEANDLSGFATGTGQNVGWVASGNIDGSSDDKELFSGLIGLTGDLDTTIYIRAPNGATVSDIHVANGGRLFASDPISGGVYTANADDDVLAPLLAPGTFRSPQGLATNADDTKLYVSDYRYAIAVIDLETREVSRLASDIPVILDGVDGLWRNGNELIAVQNGTSPMRISAFKLSKDGMRVIGHRILEQAHSEWTEPLSGSIDGDALIYIGNGQWDRYFEGELKPGMEALPTEIRRLPIARSAG</sequence>
<dbReference type="EMBL" id="VLLK01000001">
    <property type="protein sequence ID" value="TWJ10139.1"/>
    <property type="molecule type" value="Genomic_DNA"/>
</dbReference>